<evidence type="ECO:0000256" key="5">
    <source>
        <dbReference type="ARBA" id="ARBA00022692"/>
    </source>
</evidence>
<dbReference type="CDD" id="cd00342">
    <property type="entry name" value="gram_neg_porins"/>
    <property type="match status" value="1"/>
</dbReference>
<dbReference type="GO" id="GO:0046930">
    <property type="term" value="C:pore complex"/>
    <property type="evidence" value="ECO:0007669"/>
    <property type="project" value="UniProtKB-KW"/>
</dbReference>
<feature type="domain" description="Porin" evidence="12">
    <location>
        <begin position="12"/>
        <end position="332"/>
    </location>
</feature>
<evidence type="ECO:0000256" key="7">
    <source>
        <dbReference type="ARBA" id="ARBA00023065"/>
    </source>
</evidence>
<proteinExistence type="predicted"/>
<reference evidence="13 14" key="1">
    <citation type="submission" date="2019-03" db="EMBL/GenBank/DDBJ databases">
        <title>Paraburkholderia sp. 4M-K11, isolated from subtropical forest soil.</title>
        <authorList>
            <person name="Gao Z.-H."/>
            <person name="Qiu L.-H."/>
        </authorList>
    </citation>
    <scope>NUCLEOTIDE SEQUENCE [LARGE SCALE GENOMIC DNA]</scope>
    <source>
        <strain evidence="13 14">4M-K11</strain>
    </source>
</reference>
<keyword evidence="3" id="KW-0813">Transport</keyword>
<evidence type="ECO:0000256" key="8">
    <source>
        <dbReference type="ARBA" id="ARBA00023114"/>
    </source>
</evidence>
<dbReference type="InterPro" id="IPR023614">
    <property type="entry name" value="Porin_dom_sf"/>
</dbReference>
<evidence type="ECO:0000256" key="6">
    <source>
        <dbReference type="ARBA" id="ARBA00022729"/>
    </source>
</evidence>
<comment type="caution">
    <text evidence="13">The sequence shown here is derived from an EMBL/GenBank/DDBJ whole genome shotgun (WGS) entry which is preliminary data.</text>
</comment>
<dbReference type="SUPFAM" id="SSF56935">
    <property type="entry name" value="Porins"/>
    <property type="match status" value="1"/>
</dbReference>
<feature type="signal peptide" evidence="11">
    <location>
        <begin position="1"/>
        <end position="23"/>
    </location>
</feature>
<sequence length="364" mass="38473">METSLVKRLIAATLLLPVMTATAWGQSSVTLFGSIDNGVTYVNNYGGHSLVKMQDGVNKSNSLGFLGSEDLGGGMRAFFKLENGFSANTGALGQGGLMFGKQAYVGLGDKSIGEISMGRQYDYTVLLEHYLPCLNCGLYGVQNADFDRVSGERLNNTVQFTSATFAGFKGGFMYGFGQNAGTASTNIGRAISANIQYTYGGFAAGAVLTDIDKAPIFAGLSGAPSVLGQPVTPTTILVADNQRILGVGATYAYGAWSAAALYTNTHLKLAGHTATDQVLHLGGDWHVWPALVLAAKVSFDRFESSRWYTATAGIDYLLSKRTDVYIDLDAQKATGAGTVASIALTAPSSTNRQVVSRIGMRHLF</sequence>
<keyword evidence="5" id="KW-0812">Transmembrane</keyword>
<dbReference type="InterPro" id="IPR002299">
    <property type="entry name" value="Porin_Neis"/>
</dbReference>
<protein>
    <submittedName>
        <fullName evidence="13">Porin</fullName>
    </submittedName>
</protein>
<evidence type="ECO:0000256" key="4">
    <source>
        <dbReference type="ARBA" id="ARBA00022452"/>
    </source>
</evidence>
<evidence type="ECO:0000256" key="11">
    <source>
        <dbReference type="SAM" id="SignalP"/>
    </source>
</evidence>
<evidence type="ECO:0000256" key="3">
    <source>
        <dbReference type="ARBA" id="ARBA00022448"/>
    </source>
</evidence>
<comment type="subcellular location">
    <subcellularLocation>
        <location evidence="1">Cell outer membrane</location>
        <topology evidence="1">Multi-pass membrane protein</topology>
    </subcellularLocation>
</comment>
<dbReference type="GO" id="GO:0009279">
    <property type="term" value="C:cell outer membrane"/>
    <property type="evidence" value="ECO:0007669"/>
    <property type="project" value="UniProtKB-SubCell"/>
</dbReference>
<dbReference type="EMBL" id="SMRP01000015">
    <property type="protein sequence ID" value="TDG20497.1"/>
    <property type="molecule type" value="Genomic_DNA"/>
</dbReference>
<keyword evidence="7" id="KW-0406">Ion transport</keyword>
<gene>
    <name evidence="13" type="ORF">EYW47_25250</name>
</gene>
<evidence type="ECO:0000256" key="9">
    <source>
        <dbReference type="ARBA" id="ARBA00023136"/>
    </source>
</evidence>
<keyword evidence="10" id="KW-0998">Cell outer membrane</keyword>
<dbReference type="PRINTS" id="PR00184">
    <property type="entry name" value="NEISSPPORIN"/>
</dbReference>
<keyword evidence="8" id="KW-0626">Porin</keyword>
<dbReference type="InterPro" id="IPR033900">
    <property type="entry name" value="Gram_neg_porin_domain"/>
</dbReference>
<dbReference type="Gene3D" id="2.40.160.10">
    <property type="entry name" value="Porin"/>
    <property type="match status" value="1"/>
</dbReference>
<evidence type="ECO:0000256" key="10">
    <source>
        <dbReference type="ARBA" id="ARBA00023237"/>
    </source>
</evidence>
<dbReference type="GO" id="GO:0006811">
    <property type="term" value="P:monoatomic ion transport"/>
    <property type="evidence" value="ECO:0007669"/>
    <property type="project" value="UniProtKB-KW"/>
</dbReference>
<dbReference type="PANTHER" id="PTHR34501:SF9">
    <property type="entry name" value="MAJOR OUTER MEMBRANE PROTEIN P.IA"/>
    <property type="match status" value="1"/>
</dbReference>
<keyword evidence="6 11" id="KW-0732">Signal</keyword>
<dbReference type="InterPro" id="IPR050298">
    <property type="entry name" value="Gram-neg_bact_OMP"/>
</dbReference>
<dbReference type="PANTHER" id="PTHR34501">
    <property type="entry name" value="PROTEIN YDDL-RELATED"/>
    <property type="match status" value="1"/>
</dbReference>
<evidence type="ECO:0000259" key="12">
    <source>
        <dbReference type="Pfam" id="PF13609"/>
    </source>
</evidence>
<evidence type="ECO:0000313" key="14">
    <source>
        <dbReference type="Proteomes" id="UP000295722"/>
    </source>
</evidence>
<dbReference type="OrthoDB" id="6975458at2"/>
<dbReference type="Pfam" id="PF13609">
    <property type="entry name" value="Porin_4"/>
    <property type="match status" value="1"/>
</dbReference>
<accession>A0A4R5M404</accession>
<comment type="subunit">
    <text evidence="2">Homotrimer.</text>
</comment>
<keyword evidence="9" id="KW-0472">Membrane</keyword>
<name>A0A4R5M404_9BURK</name>
<keyword evidence="4" id="KW-1134">Transmembrane beta strand</keyword>
<keyword evidence="14" id="KW-1185">Reference proteome</keyword>
<dbReference type="GO" id="GO:0015288">
    <property type="term" value="F:porin activity"/>
    <property type="evidence" value="ECO:0007669"/>
    <property type="project" value="UniProtKB-KW"/>
</dbReference>
<evidence type="ECO:0000313" key="13">
    <source>
        <dbReference type="EMBL" id="TDG20497.1"/>
    </source>
</evidence>
<evidence type="ECO:0000256" key="2">
    <source>
        <dbReference type="ARBA" id="ARBA00011233"/>
    </source>
</evidence>
<feature type="chain" id="PRO_5020978024" evidence="11">
    <location>
        <begin position="24"/>
        <end position="364"/>
    </location>
</feature>
<dbReference type="AlphaFoldDB" id="A0A4R5M404"/>
<dbReference type="Proteomes" id="UP000295722">
    <property type="component" value="Unassembled WGS sequence"/>
</dbReference>
<organism evidence="13 14">
    <name type="scientific">Paraburkholderia silviterrae</name>
    <dbReference type="NCBI Taxonomy" id="2528715"/>
    <lineage>
        <taxon>Bacteria</taxon>
        <taxon>Pseudomonadati</taxon>
        <taxon>Pseudomonadota</taxon>
        <taxon>Betaproteobacteria</taxon>
        <taxon>Burkholderiales</taxon>
        <taxon>Burkholderiaceae</taxon>
        <taxon>Paraburkholderia</taxon>
    </lineage>
</organism>
<evidence type="ECO:0000256" key="1">
    <source>
        <dbReference type="ARBA" id="ARBA00004571"/>
    </source>
</evidence>